<evidence type="ECO:0000256" key="17">
    <source>
        <dbReference type="ARBA" id="ARBA00023136"/>
    </source>
</evidence>
<keyword evidence="8 19" id="KW-0349">Heme</keyword>
<proteinExistence type="inferred from homology"/>
<gene>
    <name evidence="22" type="primary">ctaD</name>
    <name evidence="22" type="ORF">H1191_04445</name>
</gene>
<feature type="transmembrane region" description="Helical" evidence="20">
    <location>
        <begin position="133"/>
        <end position="155"/>
    </location>
</feature>
<dbReference type="InterPro" id="IPR014241">
    <property type="entry name" value="Cyt_c_oxidase_su1_bac"/>
</dbReference>
<dbReference type="PANTHER" id="PTHR10422:SF44">
    <property type="entry name" value="CYTOCHROME C OXIDASE SUBUNIT 1"/>
    <property type="match status" value="1"/>
</dbReference>
<dbReference type="Gene3D" id="1.10.287.70">
    <property type="match status" value="1"/>
</dbReference>
<dbReference type="GO" id="GO:0020037">
    <property type="term" value="F:heme binding"/>
    <property type="evidence" value="ECO:0007669"/>
    <property type="project" value="InterPro"/>
</dbReference>
<comment type="subcellular location">
    <subcellularLocation>
        <location evidence="1 20">Cell membrane</location>
        <topology evidence="1 20">Multi-pass membrane protein</topology>
    </subcellularLocation>
</comment>
<keyword evidence="23" id="KW-1185">Reference proteome</keyword>
<dbReference type="AlphaFoldDB" id="A0A7W2A7W7"/>
<evidence type="ECO:0000256" key="20">
    <source>
        <dbReference type="RuleBase" id="RU363061"/>
    </source>
</evidence>
<evidence type="ECO:0000256" key="11">
    <source>
        <dbReference type="ARBA" id="ARBA00022723"/>
    </source>
</evidence>
<evidence type="ECO:0000256" key="6">
    <source>
        <dbReference type="ARBA" id="ARBA00022448"/>
    </source>
</evidence>
<feature type="domain" description="Cytochrome oxidase subunit I profile" evidence="21">
    <location>
        <begin position="32"/>
        <end position="543"/>
    </location>
</feature>
<feature type="transmembrane region" description="Helical" evidence="20">
    <location>
        <begin position="598"/>
        <end position="616"/>
    </location>
</feature>
<keyword evidence="14 20" id="KW-1133">Transmembrane helix</keyword>
<dbReference type="PRINTS" id="PR01165">
    <property type="entry name" value="CYCOXIDASEI"/>
</dbReference>
<evidence type="ECO:0000256" key="4">
    <source>
        <dbReference type="ARBA" id="ARBA00012949"/>
    </source>
</evidence>
<dbReference type="RefSeq" id="WP_181750769.1">
    <property type="nucleotide sequence ID" value="NZ_JACEIQ010000002.1"/>
</dbReference>
<dbReference type="NCBIfam" id="TIGR02891">
    <property type="entry name" value="CtaD_CoxA"/>
    <property type="match status" value="1"/>
</dbReference>
<evidence type="ECO:0000256" key="15">
    <source>
        <dbReference type="ARBA" id="ARBA00023004"/>
    </source>
</evidence>
<dbReference type="InterPro" id="IPR036927">
    <property type="entry name" value="Cyt_c_oxase-like_su1_sf"/>
</dbReference>
<dbReference type="InterPro" id="IPR023616">
    <property type="entry name" value="Cyt_c_oxase-like_su1_dom"/>
</dbReference>
<comment type="catalytic activity">
    <reaction evidence="18 20">
        <text>4 Fe(II)-[cytochrome c] + O2 + 8 H(+)(in) = 4 Fe(III)-[cytochrome c] + 2 H2O + 4 H(+)(out)</text>
        <dbReference type="Rhea" id="RHEA:11436"/>
        <dbReference type="Rhea" id="RHEA-COMP:10350"/>
        <dbReference type="Rhea" id="RHEA-COMP:14399"/>
        <dbReference type="ChEBI" id="CHEBI:15377"/>
        <dbReference type="ChEBI" id="CHEBI:15378"/>
        <dbReference type="ChEBI" id="CHEBI:15379"/>
        <dbReference type="ChEBI" id="CHEBI:29033"/>
        <dbReference type="ChEBI" id="CHEBI:29034"/>
        <dbReference type="EC" id="7.1.1.9"/>
    </reaction>
</comment>
<evidence type="ECO:0000313" key="23">
    <source>
        <dbReference type="Proteomes" id="UP000535491"/>
    </source>
</evidence>
<dbReference type="FunFam" id="1.20.210.10:FF:000006">
    <property type="entry name" value="Cytochrome c oxidase subunit 1"/>
    <property type="match status" value="1"/>
</dbReference>
<comment type="caution">
    <text evidence="22">The sequence shown here is derived from an EMBL/GenBank/DDBJ whole genome shotgun (WGS) entry which is preliminary data.</text>
</comment>
<comment type="similarity">
    <text evidence="3 19">Belongs to the heme-copper respiratory oxidase family.</text>
</comment>
<evidence type="ECO:0000259" key="21">
    <source>
        <dbReference type="PROSITE" id="PS50855"/>
    </source>
</evidence>
<dbReference type="SUPFAM" id="SSF81442">
    <property type="entry name" value="Cytochrome c oxidase subunit I-like"/>
    <property type="match status" value="1"/>
</dbReference>
<evidence type="ECO:0000256" key="13">
    <source>
        <dbReference type="ARBA" id="ARBA00022982"/>
    </source>
</evidence>
<evidence type="ECO:0000256" key="1">
    <source>
        <dbReference type="ARBA" id="ARBA00004651"/>
    </source>
</evidence>
<keyword evidence="17 20" id="KW-0472">Membrane</keyword>
<evidence type="ECO:0000313" key="22">
    <source>
        <dbReference type="EMBL" id="MBA4493549.1"/>
    </source>
</evidence>
<evidence type="ECO:0000256" key="2">
    <source>
        <dbReference type="ARBA" id="ARBA00004673"/>
    </source>
</evidence>
<comment type="pathway">
    <text evidence="2 20">Energy metabolism; oxidative phosphorylation.</text>
</comment>
<dbReference type="GO" id="GO:0022904">
    <property type="term" value="P:respiratory electron transport chain"/>
    <property type="evidence" value="ECO:0007669"/>
    <property type="project" value="TreeGrafter"/>
</dbReference>
<protein>
    <recommendedName>
        <fullName evidence="5 20">Cytochrome c oxidase subunit 1</fullName>
        <ecNumber evidence="4 20">7.1.1.9</ecNumber>
    </recommendedName>
</protein>
<evidence type="ECO:0000256" key="19">
    <source>
        <dbReference type="RuleBase" id="RU000370"/>
    </source>
</evidence>
<dbReference type="PROSITE" id="PS00077">
    <property type="entry name" value="COX1_CUB"/>
    <property type="match status" value="1"/>
</dbReference>
<dbReference type="PANTHER" id="PTHR10422">
    <property type="entry name" value="CYTOCHROME C OXIDASE SUBUNIT 1"/>
    <property type="match status" value="1"/>
</dbReference>
<organism evidence="22 23">
    <name type="scientific">Paenactinomyces guangxiensis</name>
    <dbReference type="NCBI Taxonomy" id="1490290"/>
    <lineage>
        <taxon>Bacteria</taxon>
        <taxon>Bacillati</taxon>
        <taxon>Bacillota</taxon>
        <taxon>Bacilli</taxon>
        <taxon>Bacillales</taxon>
        <taxon>Thermoactinomycetaceae</taxon>
        <taxon>Paenactinomyces</taxon>
    </lineage>
</organism>
<keyword evidence="7 20" id="KW-1003">Cell membrane</keyword>
<keyword evidence="13 19" id="KW-0249">Electron transport</keyword>
<dbReference type="GO" id="GO:0006119">
    <property type="term" value="P:oxidative phosphorylation"/>
    <property type="evidence" value="ECO:0007669"/>
    <property type="project" value="UniProtKB-UniPathway"/>
</dbReference>
<evidence type="ECO:0000256" key="8">
    <source>
        <dbReference type="ARBA" id="ARBA00022617"/>
    </source>
</evidence>
<feature type="transmembrane region" description="Helical" evidence="20">
    <location>
        <begin position="176"/>
        <end position="202"/>
    </location>
</feature>
<feature type="transmembrane region" description="Helical" evidence="20">
    <location>
        <begin position="575"/>
        <end position="592"/>
    </location>
</feature>
<dbReference type="GO" id="GO:0046872">
    <property type="term" value="F:metal ion binding"/>
    <property type="evidence" value="ECO:0007669"/>
    <property type="project" value="UniProtKB-KW"/>
</dbReference>
<dbReference type="CDD" id="cd01662">
    <property type="entry name" value="Ubiquinol_Oxidase_I"/>
    <property type="match status" value="1"/>
</dbReference>
<keyword evidence="16 20" id="KW-0186">Copper</keyword>
<keyword evidence="9 19" id="KW-0679">Respiratory chain</keyword>
<keyword evidence="12" id="KW-1278">Translocase</keyword>
<keyword evidence="11 20" id="KW-0479">Metal-binding</keyword>
<dbReference type="GO" id="GO:0005886">
    <property type="term" value="C:plasma membrane"/>
    <property type="evidence" value="ECO:0007669"/>
    <property type="project" value="UniProtKB-SubCell"/>
</dbReference>
<reference evidence="22 23" key="1">
    <citation type="submission" date="2020-07" db="EMBL/GenBank/DDBJ databases">
        <authorList>
            <person name="Feng H."/>
        </authorList>
    </citation>
    <scope>NUCLEOTIDE SEQUENCE [LARGE SCALE GENOMIC DNA]</scope>
    <source>
        <strain evidence="23">s-10</strain>
    </source>
</reference>
<keyword evidence="10 19" id="KW-0812">Transmembrane</keyword>
<name>A0A7W2A7W7_9BACL</name>
<evidence type="ECO:0000256" key="14">
    <source>
        <dbReference type="ARBA" id="ARBA00022989"/>
    </source>
</evidence>
<dbReference type="Proteomes" id="UP000535491">
    <property type="component" value="Unassembled WGS sequence"/>
</dbReference>
<dbReference type="Pfam" id="PF00115">
    <property type="entry name" value="COX1"/>
    <property type="match status" value="1"/>
</dbReference>
<comment type="function">
    <text evidence="20">Cytochrome c oxidase is the component of the respiratory chain that catalyzes the reduction of oxygen to water. Subunits 1-3 form the functional core of the enzyme complex. CO I is the catalytic subunit of the enzyme. Electrons originating in cytochrome c are transferred via the copper A center of subunit 2 and heme A of subunit 1 to the bimetallic center formed by heme A3 and copper B.</text>
</comment>
<dbReference type="InterPro" id="IPR000883">
    <property type="entry name" value="Cyt_C_Oxase_1"/>
</dbReference>
<evidence type="ECO:0000256" key="18">
    <source>
        <dbReference type="ARBA" id="ARBA00047816"/>
    </source>
</evidence>
<dbReference type="EMBL" id="JACEIQ010000002">
    <property type="protein sequence ID" value="MBA4493549.1"/>
    <property type="molecule type" value="Genomic_DNA"/>
</dbReference>
<feature type="transmembrane region" description="Helical" evidence="20">
    <location>
        <begin position="368"/>
        <end position="393"/>
    </location>
</feature>
<evidence type="ECO:0000256" key="5">
    <source>
        <dbReference type="ARBA" id="ARBA00015947"/>
    </source>
</evidence>
<keyword evidence="6 19" id="KW-0813">Transport</keyword>
<evidence type="ECO:0000256" key="10">
    <source>
        <dbReference type="ARBA" id="ARBA00022692"/>
    </source>
</evidence>
<evidence type="ECO:0000256" key="9">
    <source>
        <dbReference type="ARBA" id="ARBA00022660"/>
    </source>
</evidence>
<dbReference type="InterPro" id="IPR023615">
    <property type="entry name" value="Cyt_c_Oxase_su1_BS"/>
</dbReference>
<feature type="transmembrane region" description="Helical" evidence="20">
    <location>
        <begin position="335"/>
        <end position="356"/>
    </location>
</feature>
<evidence type="ECO:0000256" key="3">
    <source>
        <dbReference type="ARBA" id="ARBA00009578"/>
    </source>
</evidence>
<evidence type="ECO:0000256" key="7">
    <source>
        <dbReference type="ARBA" id="ARBA00022475"/>
    </source>
</evidence>
<dbReference type="GO" id="GO:0004129">
    <property type="term" value="F:cytochrome-c oxidase activity"/>
    <property type="evidence" value="ECO:0007669"/>
    <property type="project" value="UniProtKB-EC"/>
</dbReference>
<sequence>MATLIIVIVFALFLAAIFTGGYTKDLQERANQTKVWDWITTVDHKKIGILYFMAGFFFFLLAGLEAFLMRLQLVVPANDFIIGDPYNQLLTMHGTTMMFLAAPPMILGLFNFIVPLQIGARDVAFPFLNALGFWLFLFGGILINLGWVFGGVADAGWTSYPSLSLQQYSPGPGIDYYTLGLQISGIGTLVGGINFIVTIINMRTPGMSFLRMPLFTWTAFVTSGLILFAFPALTVGLLLLMFDRMFGSHFFDFTMGGQTIIWEHIFWIFGHPEVYILILPAFGVMSDVFSTFSKKRLFGYTSMVFATVLIGFLGFMVWVHHMFTVGLGPVSNTVFGLASMAIAVPTGIKVFNWLFTMWGGEIHFKTPMLFAVGFIPTFVIGGVTGVMVALPAADYQYHDNYFVVAHFHYVLVGGTILGIFAGIYYWWPKMFGKMLSEKLGKIHFWTFIIGMHLTFFPQHFLGLFGMPRRVFTYNEGALAPLNLVSTIGTIGMIIGSLALIYNMYQTFRKGAPASADPWNGRSLEWSIPSPPPVYNFAQLPRVRGFDAFWLEKQEGKKEMTPAEPLGSIHMPSPSVLPFLMSLGMFLAGLGFIVRDTYLAGFLGLLFVVILMFVRSFQHDPGYHIDLNKMDHNV</sequence>
<feature type="transmembrane region" description="Helical" evidence="20">
    <location>
        <begin position="405"/>
        <end position="427"/>
    </location>
</feature>
<dbReference type="EC" id="7.1.1.9" evidence="4 20"/>
<dbReference type="GO" id="GO:0015990">
    <property type="term" value="P:electron transport coupled proton transport"/>
    <property type="evidence" value="ECO:0007669"/>
    <property type="project" value="InterPro"/>
</dbReference>
<dbReference type="PROSITE" id="PS50855">
    <property type="entry name" value="COX1"/>
    <property type="match status" value="1"/>
</dbReference>
<feature type="transmembrane region" description="Helical" evidence="20">
    <location>
        <begin position="89"/>
        <end position="113"/>
    </location>
</feature>
<feature type="transmembrane region" description="Helical" evidence="20">
    <location>
        <begin position="304"/>
        <end position="323"/>
    </location>
</feature>
<feature type="transmembrane region" description="Helical" evidence="20">
    <location>
        <begin position="439"/>
        <end position="457"/>
    </location>
</feature>
<feature type="transmembrane region" description="Helical" evidence="20">
    <location>
        <begin position="47"/>
        <end position="68"/>
    </location>
</feature>
<keyword evidence="15 20" id="KW-0408">Iron</keyword>
<feature type="transmembrane region" description="Helical" evidence="20">
    <location>
        <begin position="214"/>
        <end position="242"/>
    </location>
</feature>
<dbReference type="Gene3D" id="1.20.210.10">
    <property type="entry name" value="Cytochrome c oxidase-like, subunit I domain"/>
    <property type="match status" value="1"/>
</dbReference>
<evidence type="ECO:0000256" key="16">
    <source>
        <dbReference type="ARBA" id="ARBA00023008"/>
    </source>
</evidence>
<accession>A0A7W2A7W7</accession>
<dbReference type="UniPathway" id="UPA00705"/>
<feature type="transmembrane region" description="Helical" evidence="20">
    <location>
        <begin position="477"/>
        <end position="501"/>
    </location>
</feature>
<evidence type="ECO:0000256" key="12">
    <source>
        <dbReference type="ARBA" id="ARBA00022967"/>
    </source>
</evidence>